<gene>
    <name evidence="1" type="ORF">GDO78_008746</name>
</gene>
<comment type="caution">
    <text evidence="1">The sequence shown here is derived from an EMBL/GenBank/DDBJ whole genome shotgun (WGS) entry which is preliminary data.</text>
</comment>
<reference evidence="1" key="1">
    <citation type="thesis" date="2020" institute="ProQuest LLC" country="789 East Eisenhower Parkway, Ann Arbor, MI, USA">
        <title>Comparative Genomics and Chromosome Evolution.</title>
        <authorList>
            <person name="Mudd A.B."/>
        </authorList>
    </citation>
    <scope>NUCLEOTIDE SEQUENCE</scope>
    <source>
        <strain evidence="1">HN-11 Male</strain>
        <tissue evidence="1">Kidney and liver</tissue>
    </source>
</reference>
<dbReference type="AlphaFoldDB" id="A0A8J6FE46"/>
<organism evidence="1 2">
    <name type="scientific">Eleutherodactylus coqui</name>
    <name type="common">Puerto Rican coqui</name>
    <dbReference type="NCBI Taxonomy" id="57060"/>
    <lineage>
        <taxon>Eukaryota</taxon>
        <taxon>Metazoa</taxon>
        <taxon>Chordata</taxon>
        <taxon>Craniata</taxon>
        <taxon>Vertebrata</taxon>
        <taxon>Euteleostomi</taxon>
        <taxon>Amphibia</taxon>
        <taxon>Batrachia</taxon>
        <taxon>Anura</taxon>
        <taxon>Neobatrachia</taxon>
        <taxon>Hyloidea</taxon>
        <taxon>Eleutherodactylidae</taxon>
        <taxon>Eleutherodactylinae</taxon>
        <taxon>Eleutherodactylus</taxon>
        <taxon>Eleutherodactylus</taxon>
    </lineage>
</organism>
<accession>A0A8J6FE46</accession>
<proteinExistence type="predicted"/>
<sequence length="101" mass="11345">MCAQIRIRSCEGGLIMSLRSYGGSVALTYLRSAYRLYLKPHELESVLCVCSVSPLQVWTQEVRLNAFFFLLDASPHNPAQFPEAIKLVCTWQSVTAISCEM</sequence>
<dbReference type="Proteomes" id="UP000770717">
    <property type="component" value="Unassembled WGS sequence"/>
</dbReference>
<name>A0A8J6FE46_ELECQ</name>
<evidence type="ECO:0000313" key="2">
    <source>
        <dbReference type="Proteomes" id="UP000770717"/>
    </source>
</evidence>
<protein>
    <submittedName>
        <fullName evidence="1">Uncharacterized protein</fullName>
    </submittedName>
</protein>
<keyword evidence="2" id="KW-1185">Reference proteome</keyword>
<evidence type="ECO:0000313" key="1">
    <source>
        <dbReference type="EMBL" id="KAG9485831.1"/>
    </source>
</evidence>
<dbReference type="EMBL" id="WNTK01000004">
    <property type="protein sequence ID" value="KAG9485831.1"/>
    <property type="molecule type" value="Genomic_DNA"/>
</dbReference>